<keyword evidence="2" id="KW-0547">Nucleotide-binding</keyword>
<dbReference type="GO" id="GO:0005737">
    <property type="term" value="C:cytoplasm"/>
    <property type="evidence" value="ECO:0007669"/>
    <property type="project" value="TreeGrafter"/>
</dbReference>
<accession>A0A8D5JSP1</accession>
<dbReference type="Pfam" id="PF13660">
    <property type="entry name" value="DUF4147"/>
    <property type="match status" value="1"/>
</dbReference>
<dbReference type="Pfam" id="PF05161">
    <property type="entry name" value="MOFRL"/>
    <property type="match status" value="1"/>
</dbReference>
<evidence type="ECO:0000256" key="1">
    <source>
        <dbReference type="ARBA" id="ARBA00022679"/>
    </source>
</evidence>
<dbReference type="InterPro" id="IPR025286">
    <property type="entry name" value="MOFRL_assoc_dom"/>
</dbReference>
<gene>
    <name evidence="7" type="ORF">DGMP_30240</name>
</gene>
<dbReference type="PANTHER" id="PTHR12227">
    <property type="entry name" value="GLYCERATE KINASE"/>
    <property type="match status" value="1"/>
</dbReference>
<dbReference type="PANTHER" id="PTHR12227:SF0">
    <property type="entry name" value="GLYCERATE KINASE"/>
    <property type="match status" value="1"/>
</dbReference>
<dbReference type="AlphaFoldDB" id="A0A8D5JSP1"/>
<keyword evidence="3" id="KW-0418">Kinase</keyword>
<dbReference type="InterPro" id="IPR007835">
    <property type="entry name" value="MOFRL"/>
</dbReference>
<keyword evidence="4" id="KW-0067">ATP-binding</keyword>
<evidence type="ECO:0000313" key="7">
    <source>
        <dbReference type="EMBL" id="BCL62331.1"/>
    </source>
</evidence>
<evidence type="ECO:0000256" key="4">
    <source>
        <dbReference type="ARBA" id="ARBA00022840"/>
    </source>
</evidence>
<evidence type="ECO:0000256" key="3">
    <source>
        <dbReference type="ARBA" id="ARBA00022777"/>
    </source>
</evidence>
<keyword evidence="1" id="KW-0808">Transferase</keyword>
<proteinExistence type="predicted"/>
<evidence type="ECO:0000259" key="6">
    <source>
        <dbReference type="Pfam" id="PF13660"/>
    </source>
</evidence>
<dbReference type="Proteomes" id="UP000826725">
    <property type="component" value="Chromosome"/>
</dbReference>
<feature type="domain" description="MOFRL" evidence="5">
    <location>
        <begin position="332"/>
        <end position="437"/>
    </location>
</feature>
<keyword evidence="8" id="KW-1185">Reference proteome</keyword>
<dbReference type="KEGG" id="dbk:DGMP_30240"/>
<evidence type="ECO:0000259" key="5">
    <source>
        <dbReference type="Pfam" id="PF05161"/>
    </source>
</evidence>
<dbReference type="EMBL" id="AP024086">
    <property type="protein sequence ID" value="BCL62331.1"/>
    <property type="molecule type" value="Genomic_DNA"/>
</dbReference>
<protein>
    <submittedName>
        <fullName evidence="7">Hydroxypyruvate reductase</fullName>
    </submittedName>
</protein>
<dbReference type="FunFam" id="3.40.50.10180:FF:000001">
    <property type="entry name" value="Glycerate kinase"/>
    <property type="match status" value="1"/>
</dbReference>
<dbReference type="GO" id="GO:0008887">
    <property type="term" value="F:glycerate kinase activity"/>
    <property type="evidence" value="ECO:0007669"/>
    <property type="project" value="InterPro"/>
</dbReference>
<reference evidence="7" key="1">
    <citation type="submission" date="2020-09" db="EMBL/GenBank/DDBJ databases">
        <title>Desulfogranum mesoprofundum gen. nov., sp. nov., a novel mesophilic, sulfate-reducing chemolithoautotroph isolated from a deep-sea hydrothermal vent chimney in the Suiyo Seamount.</title>
        <authorList>
            <person name="Hashimoto Y."/>
            <person name="Nakagawa S."/>
        </authorList>
    </citation>
    <scope>NUCLEOTIDE SEQUENCE</scope>
    <source>
        <strain evidence="7">KT2</strain>
    </source>
</reference>
<dbReference type="RefSeq" id="WP_228854698.1">
    <property type="nucleotide sequence ID" value="NZ_AP024086.1"/>
</dbReference>
<name>A0A8D5JSP1_9BACT</name>
<dbReference type="InterPro" id="IPR039760">
    <property type="entry name" value="MOFRL_protein"/>
</dbReference>
<organism evidence="7 8">
    <name type="scientific">Desulfomarina profundi</name>
    <dbReference type="NCBI Taxonomy" id="2772557"/>
    <lineage>
        <taxon>Bacteria</taxon>
        <taxon>Pseudomonadati</taxon>
        <taxon>Thermodesulfobacteriota</taxon>
        <taxon>Desulfobulbia</taxon>
        <taxon>Desulfobulbales</taxon>
        <taxon>Desulfobulbaceae</taxon>
        <taxon>Desulfomarina</taxon>
    </lineage>
</organism>
<sequence>MEEQLPERYQDVISIFQAGLAAVEPGAAINRFCRLDGNVFFVDGAEYDLRQYKKIVVLGAGKAGAAMAKSVEALLGDRISEGLITVKDGHLEKLKRITIREASHPVPDARGLAGAREIYRLARRVDRETLVICLLSGGGSALLPLPVNGVSLGDKQDTTRVLLSCGATIHEINSVRKHLSVIKGGGLVRAVYPATLVTLILSDVVGDDLDVIASGPCVPDPTTFADCMEIFVKYDIKKKIPVSVYDHIRAGVAGKVVETPKAEQEFFKKNRNIIIGRNIDALVKAKEKATALGYNTLLLSSLIEGETRDIAACHMAVAREIAISGNPVRKPACLLSGGETTVTIRGAGKGGRNQEFVLAAALHMDGLKKIEVLSGGTDGTDGPTDAAGAVADETTIARARSLGMDAQQFLDNNDSYHFFDNLENLYKTGPTKTNVMDLRIILVQS</sequence>
<evidence type="ECO:0000313" key="8">
    <source>
        <dbReference type="Proteomes" id="UP000826725"/>
    </source>
</evidence>
<dbReference type="FunFam" id="3.40.1480.10:FF:000002">
    <property type="entry name" value="Glycerate kinase"/>
    <property type="match status" value="1"/>
</dbReference>
<dbReference type="GO" id="GO:0005524">
    <property type="term" value="F:ATP binding"/>
    <property type="evidence" value="ECO:0007669"/>
    <property type="project" value="UniProtKB-KW"/>
</dbReference>
<evidence type="ECO:0000256" key="2">
    <source>
        <dbReference type="ARBA" id="ARBA00022741"/>
    </source>
</evidence>
<feature type="domain" description="MOFRL-associated" evidence="6">
    <location>
        <begin position="13"/>
        <end position="248"/>
    </location>
</feature>